<evidence type="ECO:0000313" key="1">
    <source>
        <dbReference type="EMBL" id="OGB73620.1"/>
    </source>
</evidence>
<dbReference type="EMBL" id="METD01000001">
    <property type="protein sequence ID" value="OGB73620.1"/>
    <property type="molecule type" value="Genomic_DNA"/>
</dbReference>
<accession>A0A1F4NQD8</accession>
<proteinExistence type="predicted"/>
<evidence type="ECO:0000313" key="2">
    <source>
        <dbReference type="Proteomes" id="UP000178085"/>
    </source>
</evidence>
<comment type="caution">
    <text evidence="1">The sequence shown here is derived from an EMBL/GenBank/DDBJ whole genome shotgun (WGS) entry which is preliminary data.</text>
</comment>
<name>A0A1F4NQD8_UNCK3</name>
<dbReference type="Proteomes" id="UP000178085">
    <property type="component" value="Unassembled WGS sequence"/>
</dbReference>
<reference evidence="1 2" key="1">
    <citation type="journal article" date="2016" name="Nat. Commun.">
        <title>Thousands of microbial genomes shed light on interconnected biogeochemical processes in an aquifer system.</title>
        <authorList>
            <person name="Anantharaman K."/>
            <person name="Brown C.T."/>
            <person name="Hug L.A."/>
            <person name="Sharon I."/>
            <person name="Castelle C.J."/>
            <person name="Probst A.J."/>
            <person name="Thomas B.C."/>
            <person name="Singh A."/>
            <person name="Wilkins M.J."/>
            <person name="Karaoz U."/>
            <person name="Brodie E.L."/>
            <person name="Williams K.H."/>
            <person name="Hubbard S.S."/>
            <person name="Banfield J.F."/>
        </authorList>
    </citation>
    <scope>NUCLEOTIDE SEQUENCE [LARGE SCALE GENOMIC DNA]</scope>
</reference>
<gene>
    <name evidence="1" type="ORF">A3K51_02110</name>
</gene>
<protein>
    <submittedName>
        <fullName evidence="1">Uncharacterized protein</fullName>
    </submittedName>
</protein>
<dbReference type="AlphaFoldDB" id="A0A1F4NQD8"/>
<sequence length="255" mass="27692">MFMVKLRNLFALFLLLGLVFAEVLPAVRNYQPAPAHSQSTQSDVLASLLQNTSVTGPAIQVPTPGFLDIHLPDNPAKIGQDAKATINLVYRPADSFYSSPSDTLTAPTASYFLSDRSDTEIYQPSALAGILPPANSDLAYAYQDGGRAWYQKGTNVLVIFSNDIIRSFNTKTGDETTWLQDRLAYAPIQDVNAIANYQTNYNAEIVAETRIWVLMEFPSGGVLKVARPQYANQSTGGSSAGTTYNLPSILPGYGN</sequence>
<organism evidence="1 2">
    <name type="scientific">candidate division Kazan bacterium RIFCSPLOWO2_01_FULL_45_19</name>
    <dbReference type="NCBI Taxonomy" id="1798538"/>
    <lineage>
        <taxon>Bacteria</taxon>
        <taxon>Bacteria division Kazan-3B-28</taxon>
    </lineage>
</organism>